<keyword evidence="11 13" id="KW-0472">Membrane</keyword>
<keyword evidence="7" id="KW-0997">Cell inner membrane</keyword>
<dbReference type="PANTHER" id="PTHR30558">
    <property type="entry name" value="EXBD MEMBRANE COMPONENT OF PMF-DRIVEN MACROMOLECULE IMPORT SYSTEM"/>
    <property type="match status" value="1"/>
</dbReference>
<dbReference type="AlphaFoldDB" id="A0A0F4XVE7"/>
<keyword evidence="6" id="KW-1003">Cell membrane</keyword>
<evidence type="ECO:0000256" key="3">
    <source>
        <dbReference type="ARBA" id="ARBA00005811"/>
    </source>
</evidence>
<dbReference type="PANTHER" id="PTHR30558:SF12">
    <property type="entry name" value="BIOPOLYMER TRANSPORT PROTEIN EXBD"/>
    <property type="match status" value="1"/>
</dbReference>
<gene>
    <name evidence="14" type="ORF">VP02_00365</name>
</gene>
<evidence type="ECO:0000256" key="1">
    <source>
        <dbReference type="ARBA" id="ARBA00003540"/>
    </source>
</evidence>
<reference evidence="14 15" key="1">
    <citation type="submission" date="2015-03" db="EMBL/GenBank/DDBJ databases">
        <title>Pseudomonas fluorescens 1855-344 Genome sequencing and assembly.</title>
        <authorList>
            <person name="Eng W.W.H."/>
            <person name="Gan H.M."/>
            <person name="Savka M.A."/>
        </authorList>
    </citation>
    <scope>NUCLEOTIDE SEQUENCE [LARGE SCALE GENOMIC DNA]</scope>
    <source>
        <strain evidence="14 15">1855-344</strain>
    </source>
</reference>
<dbReference type="GO" id="GO:0022857">
    <property type="term" value="F:transmembrane transporter activity"/>
    <property type="evidence" value="ECO:0007669"/>
    <property type="project" value="InterPro"/>
</dbReference>
<proteinExistence type="inferred from homology"/>
<keyword evidence="5 12" id="KW-0813">Transport</keyword>
<sequence length="133" mass="14298">MAFSTQDSDEVLSEINVTPLVDVMLVLLVVFIVTAPLLTNAIPINLPKTESVAPVEQKDPLVVSIDDKGKVFINKDEIQADLLESNLQAAKAKNPDVRVQLQADNGVNYGEVARAMASIERAGISKLSVITAK</sequence>
<evidence type="ECO:0000313" key="14">
    <source>
        <dbReference type="EMBL" id="KKA09852.1"/>
    </source>
</evidence>
<name>A0A0F4XVE7_9PSED</name>
<evidence type="ECO:0000256" key="5">
    <source>
        <dbReference type="ARBA" id="ARBA00022448"/>
    </source>
</evidence>
<evidence type="ECO:0000256" key="13">
    <source>
        <dbReference type="SAM" id="Phobius"/>
    </source>
</evidence>
<keyword evidence="10 13" id="KW-1133">Transmembrane helix</keyword>
<comment type="function">
    <text evidence="1">Involved in the TonB-dependent energy-dependent transport of various receptor-bound substrates.</text>
</comment>
<evidence type="ECO:0000256" key="9">
    <source>
        <dbReference type="ARBA" id="ARBA00022927"/>
    </source>
</evidence>
<dbReference type="GO" id="GO:0005886">
    <property type="term" value="C:plasma membrane"/>
    <property type="evidence" value="ECO:0007669"/>
    <property type="project" value="UniProtKB-SubCell"/>
</dbReference>
<keyword evidence="8 12" id="KW-0812">Transmembrane</keyword>
<evidence type="ECO:0000256" key="7">
    <source>
        <dbReference type="ARBA" id="ARBA00022519"/>
    </source>
</evidence>
<evidence type="ECO:0000256" key="8">
    <source>
        <dbReference type="ARBA" id="ARBA00022692"/>
    </source>
</evidence>
<evidence type="ECO:0000256" key="6">
    <source>
        <dbReference type="ARBA" id="ARBA00022475"/>
    </source>
</evidence>
<comment type="caution">
    <text evidence="14">The sequence shown here is derived from an EMBL/GenBank/DDBJ whole genome shotgun (WGS) entry which is preliminary data.</text>
</comment>
<comment type="similarity">
    <text evidence="3 12">Belongs to the ExbD/TolR family.</text>
</comment>
<dbReference type="InterPro" id="IPR003400">
    <property type="entry name" value="ExbD"/>
</dbReference>
<dbReference type="Pfam" id="PF02472">
    <property type="entry name" value="ExbD"/>
    <property type="match status" value="1"/>
</dbReference>
<dbReference type="GO" id="GO:0015031">
    <property type="term" value="P:protein transport"/>
    <property type="evidence" value="ECO:0007669"/>
    <property type="project" value="UniProtKB-KW"/>
</dbReference>
<comment type="subcellular location">
    <subcellularLocation>
        <location evidence="2">Cell inner membrane</location>
        <topology evidence="2">Single-pass type II membrane protein</topology>
    </subcellularLocation>
    <subcellularLocation>
        <location evidence="12">Cell membrane</location>
        <topology evidence="12">Single-pass type II membrane protein</topology>
    </subcellularLocation>
</comment>
<evidence type="ECO:0000256" key="10">
    <source>
        <dbReference type="ARBA" id="ARBA00022989"/>
    </source>
</evidence>
<protein>
    <submittedName>
        <fullName evidence="14">Biopolymer transporter ExbD</fullName>
    </submittedName>
</protein>
<evidence type="ECO:0000256" key="4">
    <source>
        <dbReference type="ARBA" id="ARBA00011471"/>
    </source>
</evidence>
<evidence type="ECO:0000256" key="2">
    <source>
        <dbReference type="ARBA" id="ARBA00004249"/>
    </source>
</evidence>
<dbReference type="Proteomes" id="UP000033662">
    <property type="component" value="Unassembled WGS sequence"/>
</dbReference>
<dbReference type="FunFam" id="3.30.420.270:FF:000013">
    <property type="entry name" value="Biopolymer transporter ExbD"/>
    <property type="match status" value="1"/>
</dbReference>
<feature type="transmembrane region" description="Helical" evidence="13">
    <location>
        <begin position="20"/>
        <end position="38"/>
    </location>
</feature>
<evidence type="ECO:0000256" key="11">
    <source>
        <dbReference type="ARBA" id="ARBA00023136"/>
    </source>
</evidence>
<accession>A0A0F4XVE7</accession>
<dbReference type="EMBL" id="JZXC01000001">
    <property type="protein sequence ID" value="KKA09852.1"/>
    <property type="molecule type" value="Genomic_DNA"/>
</dbReference>
<dbReference type="PATRIC" id="fig|132476.4.peg.79"/>
<evidence type="ECO:0000256" key="12">
    <source>
        <dbReference type="RuleBase" id="RU003879"/>
    </source>
</evidence>
<evidence type="ECO:0000313" key="15">
    <source>
        <dbReference type="Proteomes" id="UP000033662"/>
    </source>
</evidence>
<dbReference type="OrthoDB" id="9798629at2"/>
<dbReference type="Gene3D" id="3.30.420.270">
    <property type="match status" value="1"/>
</dbReference>
<organism evidence="14 15">
    <name type="scientific">Pseudomonas kilonensis</name>
    <dbReference type="NCBI Taxonomy" id="132476"/>
    <lineage>
        <taxon>Bacteria</taxon>
        <taxon>Pseudomonadati</taxon>
        <taxon>Pseudomonadota</taxon>
        <taxon>Gammaproteobacteria</taxon>
        <taxon>Pseudomonadales</taxon>
        <taxon>Pseudomonadaceae</taxon>
        <taxon>Pseudomonas</taxon>
    </lineage>
</organism>
<comment type="subunit">
    <text evidence="4">The accessory proteins ExbB and ExbD seem to form a complex with TonB.</text>
</comment>
<keyword evidence="9 12" id="KW-0653">Protein transport</keyword>